<feature type="domain" description="Tyr recombinase" evidence="6">
    <location>
        <begin position="167"/>
        <end position="365"/>
    </location>
</feature>
<dbReference type="GO" id="GO:0015074">
    <property type="term" value="P:DNA integration"/>
    <property type="evidence" value="ECO:0007669"/>
    <property type="project" value="UniProtKB-KW"/>
</dbReference>
<evidence type="ECO:0000313" key="8">
    <source>
        <dbReference type="EMBL" id="SEJ59788.1"/>
    </source>
</evidence>
<evidence type="ECO:0000313" key="9">
    <source>
        <dbReference type="Proteomes" id="UP000199662"/>
    </source>
</evidence>
<sequence length="374" mass="43039">MVTKKRSIGNGGITFDKARNAYRTYITTPDGTRLFKRFKEEADAIEWKSTQLHHIHKGTFVQPSDITIGEWMIEWLTTYKKDTVKQRTYERYTSLAKHVMAIADYKLQDVKPLQVQHFYKSLSPQLSACTIAKVHKLLKDMYNKALELELIQKNIMTIVKPPKFEKKEVETFTLSELDTILSSCKNDAVLKKYYPIILLAATTGMRLGEVLGLQWCDVNFFDSTVYIRKSLQQSSALGLILETPKTKTSIRRIKVTQECIDELKNLKSHAKNIDHKQETLCFITRNGTPIAPRNFERVWQLLLDSNHANIDYKNFHVLRHTHATELLGAGIPLSDVAKRLGHSKQSHTLELYAHAMPNHDEIITNAIQKLYVVK</sequence>
<evidence type="ECO:0000256" key="2">
    <source>
        <dbReference type="ARBA" id="ARBA00022908"/>
    </source>
</evidence>
<dbReference type="InterPro" id="IPR011010">
    <property type="entry name" value="DNA_brk_join_enz"/>
</dbReference>
<dbReference type="SUPFAM" id="SSF56349">
    <property type="entry name" value="DNA breaking-rejoining enzymes"/>
    <property type="match status" value="1"/>
</dbReference>
<dbReference type="Gene3D" id="1.10.150.130">
    <property type="match status" value="1"/>
</dbReference>
<dbReference type="Pfam" id="PF00589">
    <property type="entry name" value="Phage_integrase"/>
    <property type="match status" value="1"/>
</dbReference>
<gene>
    <name evidence="8" type="ORF">SAMN05660742_11184</name>
</gene>
<dbReference type="InterPro" id="IPR013762">
    <property type="entry name" value="Integrase-like_cat_sf"/>
</dbReference>
<dbReference type="PROSITE" id="PS51898">
    <property type="entry name" value="TYR_RECOMBINASE"/>
    <property type="match status" value="1"/>
</dbReference>
<evidence type="ECO:0000259" key="6">
    <source>
        <dbReference type="PROSITE" id="PS51898"/>
    </source>
</evidence>
<protein>
    <submittedName>
        <fullName evidence="8">Site-specific recombinase XerD</fullName>
    </submittedName>
</protein>
<dbReference type="PANTHER" id="PTHR30349:SF64">
    <property type="entry name" value="PROPHAGE INTEGRASE INTD-RELATED"/>
    <property type="match status" value="1"/>
</dbReference>
<reference evidence="8 9" key="1">
    <citation type="submission" date="2016-10" db="EMBL/GenBank/DDBJ databases">
        <authorList>
            <person name="de Groot N.N."/>
        </authorList>
    </citation>
    <scope>NUCLEOTIDE SEQUENCE [LARGE SCALE GENOMIC DNA]</scope>
    <source>
        <strain evidence="8 9">DSM 2179</strain>
    </source>
</reference>
<organism evidence="8 9">
    <name type="scientific">Propionispira arboris</name>
    <dbReference type="NCBI Taxonomy" id="84035"/>
    <lineage>
        <taxon>Bacteria</taxon>
        <taxon>Bacillati</taxon>
        <taxon>Bacillota</taxon>
        <taxon>Negativicutes</taxon>
        <taxon>Selenomonadales</taxon>
        <taxon>Selenomonadaceae</taxon>
        <taxon>Propionispira</taxon>
    </lineage>
</organism>
<proteinExistence type="inferred from homology"/>
<dbReference type="STRING" id="84035.SAMN05660742_11184"/>
<dbReference type="GO" id="GO:0003677">
    <property type="term" value="F:DNA binding"/>
    <property type="evidence" value="ECO:0007669"/>
    <property type="project" value="UniProtKB-UniRule"/>
</dbReference>
<keyword evidence="4" id="KW-0233">DNA recombination</keyword>
<dbReference type="Pfam" id="PF14659">
    <property type="entry name" value="Phage_int_SAM_3"/>
    <property type="match status" value="1"/>
</dbReference>
<evidence type="ECO:0000256" key="3">
    <source>
        <dbReference type="ARBA" id="ARBA00023125"/>
    </source>
</evidence>
<name>A0A1H7A2U0_9FIRM</name>
<dbReference type="Gene3D" id="1.10.443.10">
    <property type="entry name" value="Intergrase catalytic core"/>
    <property type="match status" value="1"/>
</dbReference>
<dbReference type="InterPro" id="IPR002104">
    <property type="entry name" value="Integrase_catalytic"/>
</dbReference>
<dbReference type="RefSeq" id="WP_091831897.1">
    <property type="nucleotide sequence ID" value="NZ_FNZK01000011.1"/>
</dbReference>
<keyword evidence="9" id="KW-1185">Reference proteome</keyword>
<dbReference type="InterPro" id="IPR004107">
    <property type="entry name" value="Integrase_SAM-like_N"/>
</dbReference>
<evidence type="ECO:0000259" key="7">
    <source>
        <dbReference type="PROSITE" id="PS51900"/>
    </source>
</evidence>
<feature type="domain" description="Core-binding (CB)" evidence="7">
    <location>
        <begin position="66"/>
        <end position="146"/>
    </location>
</feature>
<accession>A0A1H7A2U0</accession>
<dbReference type="AlphaFoldDB" id="A0A1H7A2U0"/>
<evidence type="ECO:0000256" key="1">
    <source>
        <dbReference type="ARBA" id="ARBA00008857"/>
    </source>
</evidence>
<keyword evidence="3 5" id="KW-0238">DNA-binding</keyword>
<keyword evidence="2" id="KW-0229">DNA integration</keyword>
<comment type="similarity">
    <text evidence="1">Belongs to the 'phage' integrase family.</text>
</comment>
<dbReference type="PANTHER" id="PTHR30349">
    <property type="entry name" value="PHAGE INTEGRASE-RELATED"/>
    <property type="match status" value="1"/>
</dbReference>
<dbReference type="GO" id="GO:0006310">
    <property type="term" value="P:DNA recombination"/>
    <property type="evidence" value="ECO:0007669"/>
    <property type="project" value="UniProtKB-KW"/>
</dbReference>
<dbReference type="Proteomes" id="UP000199662">
    <property type="component" value="Unassembled WGS sequence"/>
</dbReference>
<dbReference type="EMBL" id="FNZK01000011">
    <property type="protein sequence ID" value="SEJ59788.1"/>
    <property type="molecule type" value="Genomic_DNA"/>
</dbReference>
<dbReference type="PROSITE" id="PS51900">
    <property type="entry name" value="CB"/>
    <property type="match status" value="1"/>
</dbReference>
<dbReference type="CDD" id="cd01189">
    <property type="entry name" value="INT_ICEBs1_C_like"/>
    <property type="match status" value="1"/>
</dbReference>
<evidence type="ECO:0000256" key="4">
    <source>
        <dbReference type="ARBA" id="ARBA00023172"/>
    </source>
</evidence>
<dbReference type="InterPro" id="IPR010998">
    <property type="entry name" value="Integrase_recombinase_N"/>
</dbReference>
<evidence type="ECO:0000256" key="5">
    <source>
        <dbReference type="PROSITE-ProRule" id="PRU01248"/>
    </source>
</evidence>
<dbReference type="InterPro" id="IPR050090">
    <property type="entry name" value="Tyrosine_recombinase_XerCD"/>
</dbReference>
<dbReference type="InterPro" id="IPR044068">
    <property type="entry name" value="CB"/>
</dbReference>